<reference evidence="7 8" key="1">
    <citation type="submission" date="2018-03" db="EMBL/GenBank/DDBJ databases">
        <title>Whole genome sequencing of Histamine producing bacteria.</title>
        <authorList>
            <person name="Butler K."/>
        </authorList>
    </citation>
    <scope>NUCLEOTIDE SEQUENCE [LARGE SCALE GENOMIC DNA]</scope>
    <source>
        <strain evidence="7 8">DSM 16190</strain>
    </source>
</reference>
<feature type="transmembrane region" description="Helical" evidence="6">
    <location>
        <begin position="446"/>
        <end position="468"/>
    </location>
</feature>
<dbReference type="PANTHER" id="PTHR10283">
    <property type="entry name" value="SOLUTE CARRIER FAMILY 13 MEMBER"/>
    <property type="match status" value="1"/>
</dbReference>
<dbReference type="RefSeq" id="WP_107285137.1">
    <property type="nucleotide sequence ID" value="NZ_PYMC01000022.1"/>
</dbReference>
<feature type="transmembrane region" description="Helical" evidence="6">
    <location>
        <begin position="227"/>
        <end position="250"/>
    </location>
</feature>
<evidence type="ECO:0000256" key="3">
    <source>
        <dbReference type="ARBA" id="ARBA00022692"/>
    </source>
</evidence>
<feature type="transmembrane region" description="Helical" evidence="6">
    <location>
        <begin position="293"/>
        <end position="312"/>
    </location>
</feature>
<comment type="caution">
    <text evidence="7">The sequence shown here is derived from an EMBL/GenBank/DDBJ whole genome shotgun (WGS) entry which is preliminary data.</text>
</comment>
<dbReference type="Pfam" id="PF00939">
    <property type="entry name" value="Na_sulph_symp"/>
    <property type="match status" value="1"/>
</dbReference>
<keyword evidence="4 6" id="KW-1133">Transmembrane helix</keyword>
<proteinExistence type="inferred from homology"/>
<feature type="transmembrane region" description="Helical" evidence="6">
    <location>
        <begin position="40"/>
        <end position="69"/>
    </location>
</feature>
<dbReference type="InterPro" id="IPR030676">
    <property type="entry name" value="CitT-rel"/>
</dbReference>
<feature type="transmembrane region" description="Helical" evidence="6">
    <location>
        <begin position="271"/>
        <end position="287"/>
    </location>
</feature>
<dbReference type="OrthoDB" id="9766267at2"/>
<keyword evidence="5 6" id="KW-0472">Membrane</keyword>
<keyword evidence="3 6" id="KW-0812">Transmembrane</keyword>
<protein>
    <submittedName>
        <fullName evidence="7">Dihydroorotate dehydrogenase</fullName>
    </submittedName>
</protein>
<dbReference type="NCBIfam" id="TIGR00785">
    <property type="entry name" value="dass"/>
    <property type="match status" value="1"/>
</dbReference>
<evidence type="ECO:0000256" key="1">
    <source>
        <dbReference type="ARBA" id="ARBA00004141"/>
    </source>
</evidence>
<feature type="transmembrane region" description="Helical" evidence="6">
    <location>
        <begin position="406"/>
        <end position="425"/>
    </location>
</feature>
<dbReference type="GO" id="GO:0005315">
    <property type="term" value="F:phosphate transmembrane transporter activity"/>
    <property type="evidence" value="ECO:0007669"/>
    <property type="project" value="TreeGrafter"/>
</dbReference>
<dbReference type="GO" id="GO:0005886">
    <property type="term" value="C:plasma membrane"/>
    <property type="evidence" value="ECO:0007669"/>
    <property type="project" value="TreeGrafter"/>
</dbReference>
<dbReference type="PIRSF" id="PIRSF002457">
    <property type="entry name" value="DASS"/>
    <property type="match status" value="1"/>
</dbReference>
<comment type="similarity">
    <text evidence="2">Belongs to the SLC13A/DASS transporter (TC 2.A.47) family. DIT1 subfamily.</text>
</comment>
<evidence type="ECO:0000256" key="2">
    <source>
        <dbReference type="ARBA" id="ARBA00007349"/>
    </source>
</evidence>
<keyword evidence="8" id="KW-1185">Reference proteome</keyword>
<feature type="transmembrane region" description="Helical" evidence="6">
    <location>
        <begin position="356"/>
        <end position="375"/>
    </location>
</feature>
<name>A0A2T3MSP1_9GAMM</name>
<feature type="transmembrane region" description="Helical" evidence="6">
    <location>
        <begin position="186"/>
        <end position="207"/>
    </location>
</feature>
<evidence type="ECO:0000313" key="8">
    <source>
        <dbReference type="Proteomes" id="UP000240904"/>
    </source>
</evidence>
<dbReference type="PANTHER" id="PTHR10283:SF92">
    <property type="entry name" value="LOW-AFFINITY PHOSPHATE TRANSPORTER PHO91"/>
    <property type="match status" value="1"/>
</dbReference>
<dbReference type="EMBL" id="PYMC01000022">
    <property type="protein sequence ID" value="PSW01126.1"/>
    <property type="molecule type" value="Genomic_DNA"/>
</dbReference>
<evidence type="ECO:0000313" key="7">
    <source>
        <dbReference type="EMBL" id="PSW01126.1"/>
    </source>
</evidence>
<dbReference type="Proteomes" id="UP000240904">
    <property type="component" value="Unassembled WGS sequence"/>
</dbReference>
<evidence type="ECO:0000256" key="5">
    <source>
        <dbReference type="ARBA" id="ARBA00023136"/>
    </source>
</evidence>
<dbReference type="InterPro" id="IPR001898">
    <property type="entry name" value="SLC13A/DASS"/>
</dbReference>
<accession>A0A2T3MSP1</accession>
<dbReference type="AlphaFoldDB" id="A0A2T3MSP1"/>
<dbReference type="CDD" id="cd01115">
    <property type="entry name" value="SLC13_permease"/>
    <property type="match status" value="1"/>
</dbReference>
<comment type="subcellular location">
    <subcellularLocation>
        <location evidence="1">Membrane</location>
        <topology evidence="1">Multi-pass membrane protein</topology>
    </subcellularLocation>
</comment>
<feature type="transmembrane region" description="Helical" evidence="6">
    <location>
        <begin position="141"/>
        <end position="174"/>
    </location>
</feature>
<sequence length="471" mass="50999">MRQYIRYIVPILIPLLILLLPATAFPVEGLTIVQQRVIAIFLLAALCWVLEPIPIYATSVVIIVLELLLLSDKGLYLFRQAEGQEHFGDLLVYSDIMATFASPIIMLFLGGFFLAMAATKYRLDVNLARVLLKPFGTQPKYVMFGLMLITAIFSMFMSNTATTAMMLSILAPVIALFGNKDPGKIAFALCVPVAANIGGIGTPIGTPPNAIALKYLSEENMITFGEWMFFGVPFVAIMLVFAWVLINFLYPASQEKIELTIKGKFLKTPKAITVYITFGLTILLWLMGSSHGMNSYTVALIPVAVFSLTGIINKEDLKKISWDVLWLVSGGIALGLALDRTGLARLMVHSIPFDSFSPYVVLAGAALLCLLMANFMSHTATANLLMPIMAALGTSMSSLVPLGGEITLILVVTFAASLGMSLPISTPPNALAHATGHVQSSQMARIGVVVGVVGVILSFAMIWLLHLIDHI</sequence>
<organism evidence="7 8">
    <name type="scientific">Photobacterium lipolyticum</name>
    <dbReference type="NCBI Taxonomy" id="266810"/>
    <lineage>
        <taxon>Bacteria</taxon>
        <taxon>Pseudomonadati</taxon>
        <taxon>Pseudomonadota</taxon>
        <taxon>Gammaproteobacteria</taxon>
        <taxon>Vibrionales</taxon>
        <taxon>Vibrionaceae</taxon>
        <taxon>Photobacterium</taxon>
    </lineage>
</organism>
<feature type="transmembrane region" description="Helical" evidence="6">
    <location>
        <begin position="90"/>
        <end position="121"/>
    </location>
</feature>
<evidence type="ECO:0000256" key="4">
    <source>
        <dbReference type="ARBA" id="ARBA00022989"/>
    </source>
</evidence>
<gene>
    <name evidence="7" type="ORF">C9I89_20210</name>
</gene>
<feature type="transmembrane region" description="Helical" evidence="6">
    <location>
        <begin position="324"/>
        <end position="344"/>
    </location>
</feature>
<evidence type="ECO:0000256" key="6">
    <source>
        <dbReference type="SAM" id="Phobius"/>
    </source>
</evidence>